<feature type="compositionally biased region" description="Polar residues" evidence="1">
    <location>
        <begin position="545"/>
        <end position="570"/>
    </location>
</feature>
<dbReference type="OrthoDB" id="3295680at2"/>
<name>A0A1C5IMM0_9ACTN</name>
<feature type="compositionally biased region" description="Low complexity" evidence="1">
    <location>
        <begin position="919"/>
        <end position="943"/>
    </location>
</feature>
<dbReference type="Proteomes" id="UP000199360">
    <property type="component" value="Unassembled WGS sequence"/>
</dbReference>
<feature type="compositionally biased region" description="Low complexity" evidence="1">
    <location>
        <begin position="688"/>
        <end position="699"/>
    </location>
</feature>
<evidence type="ECO:0000313" key="3">
    <source>
        <dbReference type="EMBL" id="SCG59393.1"/>
    </source>
</evidence>
<evidence type="ECO:0000313" key="4">
    <source>
        <dbReference type="Proteomes" id="UP000199360"/>
    </source>
</evidence>
<accession>A0A1C5IMM0</accession>
<feature type="compositionally biased region" description="Low complexity" evidence="1">
    <location>
        <begin position="431"/>
        <end position="461"/>
    </location>
</feature>
<organism evidence="3 4">
    <name type="scientific">Micromonospora humi</name>
    <dbReference type="NCBI Taxonomy" id="745366"/>
    <lineage>
        <taxon>Bacteria</taxon>
        <taxon>Bacillati</taxon>
        <taxon>Actinomycetota</taxon>
        <taxon>Actinomycetes</taxon>
        <taxon>Micromonosporales</taxon>
        <taxon>Micromonosporaceae</taxon>
        <taxon>Micromonospora</taxon>
    </lineage>
</organism>
<protein>
    <submittedName>
        <fullName evidence="3">SseB protein N-terminal domain-containing protein</fullName>
    </submittedName>
</protein>
<feature type="compositionally biased region" description="Low complexity" evidence="1">
    <location>
        <begin position="245"/>
        <end position="255"/>
    </location>
</feature>
<feature type="compositionally biased region" description="Polar residues" evidence="1">
    <location>
        <begin position="607"/>
        <end position="617"/>
    </location>
</feature>
<dbReference type="AlphaFoldDB" id="A0A1C5IMM0"/>
<feature type="compositionally biased region" description="Polar residues" evidence="1">
    <location>
        <begin position="652"/>
        <end position="664"/>
    </location>
</feature>
<feature type="compositionally biased region" description="Low complexity" evidence="1">
    <location>
        <begin position="333"/>
        <end position="343"/>
    </location>
</feature>
<feature type="region of interest" description="Disordered" evidence="1">
    <location>
        <begin position="688"/>
        <end position="717"/>
    </location>
</feature>
<evidence type="ECO:0000259" key="2">
    <source>
        <dbReference type="Pfam" id="PF07179"/>
    </source>
</evidence>
<feature type="region of interest" description="Disordered" evidence="1">
    <location>
        <begin position="430"/>
        <end position="676"/>
    </location>
</feature>
<dbReference type="EMBL" id="FMDM01000006">
    <property type="protein sequence ID" value="SCG59393.1"/>
    <property type="molecule type" value="Genomic_DNA"/>
</dbReference>
<gene>
    <name evidence="3" type="ORF">GA0070213_106193</name>
</gene>
<feature type="compositionally biased region" description="Low complexity" evidence="1">
    <location>
        <begin position="630"/>
        <end position="648"/>
    </location>
</feature>
<keyword evidence="4" id="KW-1185">Reference proteome</keyword>
<feature type="region of interest" description="Disordered" evidence="1">
    <location>
        <begin position="141"/>
        <end position="411"/>
    </location>
</feature>
<dbReference type="Pfam" id="PF07179">
    <property type="entry name" value="SseB"/>
    <property type="match status" value="2"/>
</dbReference>
<feature type="compositionally biased region" description="Basic and acidic residues" evidence="1">
    <location>
        <begin position="309"/>
        <end position="319"/>
    </location>
</feature>
<feature type="compositionally biased region" description="Low complexity" evidence="1">
    <location>
        <begin position="384"/>
        <end position="410"/>
    </location>
</feature>
<feature type="domain" description="SseB protein N-terminal" evidence="2">
    <location>
        <begin position="19"/>
        <end position="112"/>
    </location>
</feature>
<reference evidence="4" key="1">
    <citation type="submission" date="2016-06" db="EMBL/GenBank/DDBJ databases">
        <authorList>
            <person name="Varghese N."/>
            <person name="Submissions Spin"/>
        </authorList>
    </citation>
    <scope>NUCLEOTIDE SEQUENCE [LARGE SCALE GENOMIC DNA]</scope>
    <source>
        <strain evidence="4">DSM 45647</strain>
    </source>
</reference>
<feature type="compositionally biased region" description="Low complexity" evidence="1">
    <location>
        <begin position="265"/>
        <end position="274"/>
    </location>
</feature>
<evidence type="ECO:0000256" key="1">
    <source>
        <dbReference type="SAM" id="MobiDB-lite"/>
    </source>
</evidence>
<feature type="domain" description="SseB protein N-terminal" evidence="2">
    <location>
        <begin position="788"/>
        <end position="898"/>
    </location>
</feature>
<dbReference type="InterPro" id="IPR009839">
    <property type="entry name" value="SseB_N"/>
</dbReference>
<feature type="region of interest" description="Disordered" evidence="1">
    <location>
        <begin position="910"/>
        <end position="945"/>
    </location>
</feature>
<sequence length="1101" mass="115605">MTGWEPATEAEVAMRDALHAQDQQQYFRVLTHVDLVLPVAGGSGAEWGTWTSGGRTHVLAFTSVAALRASLGENAGATRRLPFADLAAGWPDQEWWLAVNPGLPVEGYLPAWYVAQLARGDVRLPGRTMGARARLERVQSAARAARNGATGSAHDDPAVLVPAASPPPPPVPPERRGRVAEPEEPTTVPMRTGPVLGRRVPTVSPPRPEPTTGERGRTASGDGSDVDALDGWLTDLRRHPGEPDPFAAGRTAPAAETPPAPPPARSFFEPTSGRSTRRSSPLDTPRRPAERATPPSRFAGGQPFPRRRPLNEPVREDPTRVFGVGPDEPASPPHAAEPAAPFQPARPPEDATRTLPRRSAGPAVPAADEWAPTAPQRDAPGWRALAEPAEVEELPPSVAEPVSVPSAPLPRDFTPIVIEGVVIEARDLTDPAPAWSPPAADGYAAAPDPAAGATAPWAGSTDPLPHLAAPVEEKTSPLPPVAGPDDVTVRLGRRDAPSAEPTVSLFEPTSPLFEPTPDEPSPVASLAGEPRTSLFEPHPAAEPTFGTSSPAEPTVSLFTPASSEEPTTSLFGPGSPEEPTTSLFGPGSPEELTTAFAPSSPVEPTASPVTPTSSEEATASLFAPAPLEDATTALFAPAPPEEATTALFGPASSPNSTTALSGSGSEEEPTAFVPAAPVEPSASLFEPAAPTASSYAPTPEEATTALFTPGSPEESTAALYAPTPEESTTTLFTPVPAEESTTALFAPAAAEPAYRPTEAERTVAEPVAAGSPPPPAEPDFEPANEVEEELLAAAGSGNTDGFLTTLLLARVLLPVAFDSAAGSRPGDPGFSWRTETVDGVRYVAVFTSPERLAEHAEGPVDTIRVKFVQLIRRWPDENWSFLINPGSPVGASYPGEQVLALANWAAEVGLGDDPETEPEPAATGPAPAARPRSDAPAAQPSRPVTMQKAIAASQLSYYLERGYDRVSGFVHRAGELSHLRTPAELYDALGLGHPGSPFSRDDEELYLLRWPAYRPSLYRIPYGGQNEAAMRAMEGWVIERSPFRGNGFAPGESSDVIAEFKVDSARLPHGAELWRVGADGDARLVAVLDTDALLWRKADEA</sequence>
<proteinExistence type="predicted"/>
<dbReference type="STRING" id="745366.GA0070213_106193"/>